<feature type="compositionally biased region" description="Pro residues" evidence="1">
    <location>
        <begin position="766"/>
        <end position="775"/>
    </location>
</feature>
<gene>
    <name evidence="2" type="ORF">PAPYR_8674</name>
</gene>
<feature type="region of interest" description="Disordered" evidence="1">
    <location>
        <begin position="150"/>
        <end position="254"/>
    </location>
</feature>
<name>A0ABQ8UH57_9EUKA</name>
<evidence type="ECO:0000256" key="1">
    <source>
        <dbReference type="SAM" id="MobiDB-lite"/>
    </source>
</evidence>
<feature type="compositionally biased region" description="Low complexity" evidence="1">
    <location>
        <begin position="186"/>
        <end position="198"/>
    </location>
</feature>
<protein>
    <submittedName>
        <fullName evidence="2">Uncharacterized protein</fullName>
    </submittedName>
</protein>
<accession>A0ABQ8UH57</accession>
<evidence type="ECO:0000313" key="3">
    <source>
        <dbReference type="Proteomes" id="UP001141327"/>
    </source>
</evidence>
<feature type="region of interest" description="Disordered" evidence="1">
    <location>
        <begin position="96"/>
        <end position="122"/>
    </location>
</feature>
<feature type="region of interest" description="Disordered" evidence="1">
    <location>
        <begin position="432"/>
        <end position="558"/>
    </location>
</feature>
<feature type="compositionally biased region" description="Low complexity" evidence="1">
    <location>
        <begin position="348"/>
        <end position="368"/>
    </location>
</feature>
<sequence>MAQLREGFLAQLDGNEAKKRDLQDALLRLKSGNRQHILDLQVHVQQLELEKLDLHTRNLELQKVAMLRGQEHLFYQQSMTQMAHQILALHAQLRGRPDGLRSAPPSPTPPSNGPGGLLGGEATPFMGAFSSIRASKAPLPLGRLVSVTAPSSPVPLPAASPSESGSGSGLESVPGGPVLPPPRSSATTTAAAVAGGATPESSPPASANARHDEPAPSASAPPFPTERTTATAPATTPAPTDSPSAASEPGPAPLHAALHLPTVLASFEVGLPTRPAPGGAAVAHPTRAGPHHGPTLTAQRLGPRLPRAVEEASPTPPPRNRSSSVPQPSGLGPAAGVAPKRPTPPRVGGAPTAGTSAPGGPANPPLALRRSGLSVAATGSQAPGGMVAVGLGGAVLRVAGVGRQPAVGASGAASSGAPVPLGVRRVGTVLRGAPASSGHSGAASAAGAAAGEPNPASHPAPGNSAASGGGLSITAVGLRSAPSAAGEKMLPGSPAPEGPSHGHRPSAAVGSALGGAAQQQRPRNHLPLAGSKSTASSPSPSPSPVPESGRPTRPALPPLALGSLARHVGAEEQQQGVGLSGSHSARAPSAAHPHPPAPTSARSAHHLPPPSPRGGGVATSQHPPGVRSSIASAAASAGGGAGETHHLIHPHPHPGPSGSNSTVRAAGASSTVGAGLLSPRGGPRASVVPEGTSGAAAPGVLGGGVVTVIPVSSFPPSATGTGLHTRPSPSRSPAPPPSATPPSLGEAASGHGHPGAALAAHHLHPAMPPPSPRPCLPSSSTPAPPGGPAPALPPSPRHGGLFLPPPPIPAAALETPTLSPAHAASLSAGATPTSVPAAPATPTSNATSALEPRPGQQPSPTSLMGGAVAGTSRARSIAEQTARIQRQFHGCSPTTPVFSALTTCRSKSSENCSGPTGGAPAEPLRDPLPGSPSASGATATGLFRHRPVFLVPKGPTGPEAPAV</sequence>
<feature type="compositionally biased region" description="Low complexity" evidence="1">
    <location>
        <begin position="432"/>
        <end position="466"/>
    </location>
</feature>
<organism evidence="2 3">
    <name type="scientific">Paratrimastix pyriformis</name>
    <dbReference type="NCBI Taxonomy" id="342808"/>
    <lineage>
        <taxon>Eukaryota</taxon>
        <taxon>Metamonada</taxon>
        <taxon>Preaxostyla</taxon>
        <taxon>Paratrimastigidae</taxon>
        <taxon>Paratrimastix</taxon>
    </lineage>
</organism>
<feature type="region of interest" description="Disordered" evidence="1">
    <location>
        <begin position="907"/>
        <end position="941"/>
    </location>
</feature>
<comment type="caution">
    <text evidence="2">The sequence shown here is derived from an EMBL/GenBank/DDBJ whole genome shotgun (WGS) entry which is preliminary data.</text>
</comment>
<feature type="compositionally biased region" description="Low complexity" evidence="1">
    <location>
        <begin position="582"/>
        <end position="592"/>
    </location>
</feature>
<feature type="compositionally biased region" description="Low complexity" evidence="1">
    <location>
        <begin position="507"/>
        <end position="520"/>
    </location>
</feature>
<feature type="region of interest" description="Disordered" evidence="1">
    <location>
        <begin position="570"/>
        <end position="699"/>
    </location>
</feature>
<feature type="compositionally biased region" description="Low complexity" evidence="1">
    <location>
        <begin position="159"/>
        <end position="176"/>
    </location>
</feature>
<dbReference type="Proteomes" id="UP001141327">
    <property type="component" value="Unassembled WGS sequence"/>
</dbReference>
<feature type="region of interest" description="Disordered" evidence="1">
    <location>
        <begin position="276"/>
        <end position="368"/>
    </location>
</feature>
<proteinExistence type="predicted"/>
<feature type="compositionally biased region" description="Low complexity" evidence="1">
    <location>
        <begin position="827"/>
        <end position="849"/>
    </location>
</feature>
<feature type="compositionally biased region" description="Low complexity" evidence="1">
    <location>
        <begin position="225"/>
        <end position="249"/>
    </location>
</feature>
<feature type="compositionally biased region" description="Low complexity" evidence="1">
    <location>
        <begin position="741"/>
        <end position="760"/>
    </location>
</feature>
<keyword evidence="3" id="KW-1185">Reference proteome</keyword>
<feature type="compositionally biased region" description="Pro residues" evidence="1">
    <location>
        <begin position="730"/>
        <end position="740"/>
    </location>
</feature>
<dbReference type="EMBL" id="JAPMOS010000079">
    <property type="protein sequence ID" value="KAJ4456150.1"/>
    <property type="molecule type" value="Genomic_DNA"/>
</dbReference>
<evidence type="ECO:0000313" key="2">
    <source>
        <dbReference type="EMBL" id="KAJ4456150.1"/>
    </source>
</evidence>
<feature type="region of interest" description="Disordered" evidence="1">
    <location>
        <begin position="717"/>
        <end position="878"/>
    </location>
</feature>
<feature type="compositionally biased region" description="Low complexity" evidence="1">
    <location>
        <begin position="320"/>
        <end position="329"/>
    </location>
</feature>
<feature type="compositionally biased region" description="Pro residues" evidence="1">
    <location>
        <begin position="782"/>
        <end position="796"/>
    </location>
</feature>
<reference evidence="2" key="1">
    <citation type="journal article" date="2022" name="bioRxiv">
        <title>Genomics of Preaxostyla Flagellates Illuminates Evolutionary Transitions and the Path Towards Mitochondrial Loss.</title>
        <authorList>
            <person name="Novak L.V.F."/>
            <person name="Treitli S.C."/>
            <person name="Pyrih J."/>
            <person name="Halakuc P."/>
            <person name="Pipaliya S.V."/>
            <person name="Vacek V."/>
            <person name="Brzon O."/>
            <person name="Soukal P."/>
            <person name="Eme L."/>
            <person name="Dacks J.B."/>
            <person name="Karnkowska A."/>
            <person name="Elias M."/>
            <person name="Hampl V."/>
        </authorList>
    </citation>
    <scope>NUCLEOTIDE SEQUENCE</scope>
    <source>
        <strain evidence="2">RCP-MX</strain>
    </source>
</reference>
<feature type="compositionally biased region" description="Polar residues" evidence="1">
    <location>
        <begin position="657"/>
        <end position="672"/>
    </location>
</feature>